<evidence type="ECO:0000256" key="2">
    <source>
        <dbReference type="ARBA" id="ARBA00023172"/>
    </source>
</evidence>
<evidence type="ECO:0000313" key="4">
    <source>
        <dbReference type="EMBL" id="JAQ13812.1"/>
    </source>
</evidence>
<dbReference type="GO" id="GO:0006310">
    <property type="term" value="P:DNA recombination"/>
    <property type="evidence" value="ECO:0007669"/>
    <property type="project" value="UniProtKB-KW"/>
</dbReference>
<dbReference type="InterPro" id="IPR010998">
    <property type="entry name" value="Integrase_recombinase_N"/>
</dbReference>
<proteinExistence type="predicted"/>
<evidence type="ECO:0000256" key="1">
    <source>
        <dbReference type="ARBA" id="ARBA00023125"/>
    </source>
</evidence>
<sequence length="305" mass="33868">QSVMSTISCSLSDATQRQYRSSFNQWNTYCRKTGTDPYDISPIQVISFFQHLHDSKSLTFHSFVAHRAALSLVSAHNLSESSLITQFMRGLFRRRPPAPKHNFSWNPETVLTYLESYNPDSLLEFSKKLLTVLLLSSGQRLQTMAAIQVSDIHFSDQGVTIWINSLLKTSRPGSKSLSLCLASLPSRPNLCVPSLLRKFLAMSSNIRPPVENSLFIISTSPYTAASTPTLARWTKDVLRGAGIDVSRFTAHSTRHSAVSAAARGGLSTDAIFRAAGWTSSSEVFARVYNRPIQDPFQFSRVVLSS</sequence>
<feature type="non-terminal residue" evidence="4">
    <location>
        <position position="1"/>
    </location>
</feature>
<reference evidence="4" key="1">
    <citation type="journal article" date="2016" name="Gigascience">
        <title>De novo construction of an expanded transcriptome assembly for the western tarnished plant bug, Lygus hesperus.</title>
        <authorList>
            <person name="Tassone E.E."/>
            <person name="Geib S.M."/>
            <person name="Hall B."/>
            <person name="Fabrick J.A."/>
            <person name="Brent C.S."/>
            <person name="Hull J.J."/>
        </authorList>
    </citation>
    <scope>NUCLEOTIDE SEQUENCE</scope>
</reference>
<dbReference type="GO" id="GO:0003677">
    <property type="term" value="F:DNA binding"/>
    <property type="evidence" value="ECO:0007669"/>
    <property type="project" value="UniProtKB-KW"/>
</dbReference>
<dbReference type="Gene3D" id="1.10.150.130">
    <property type="match status" value="1"/>
</dbReference>
<keyword evidence="2" id="KW-0233">DNA recombination</keyword>
<organism evidence="4">
    <name type="scientific">Lygus hesperus</name>
    <name type="common">Western plant bug</name>
    <dbReference type="NCBI Taxonomy" id="30085"/>
    <lineage>
        <taxon>Eukaryota</taxon>
        <taxon>Metazoa</taxon>
        <taxon>Ecdysozoa</taxon>
        <taxon>Arthropoda</taxon>
        <taxon>Hexapoda</taxon>
        <taxon>Insecta</taxon>
        <taxon>Pterygota</taxon>
        <taxon>Neoptera</taxon>
        <taxon>Paraneoptera</taxon>
        <taxon>Hemiptera</taxon>
        <taxon>Heteroptera</taxon>
        <taxon>Panheteroptera</taxon>
        <taxon>Cimicomorpha</taxon>
        <taxon>Miridae</taxon>
        <taxon>Mirini</taxon>
        <taxon>Lygus</taxon>
    </lineage>
</organism>
<keyword evidence="1" id="KW-0238">DNA-binding</keyword>
<dbReference type="PANTHER" id="PTHR35617">
    <property type="entry name" value="PHAGE_INTEGRASE DOMAIN-CONTAINING PROTEIN"/>
    <property type="match status" value="1"/>
</dbReference>
<dbReference type="PANTHER" id="PTHR35617:SF3">
    <property type="entry name" value="CORE-BINDING (CB) DOMAIN-CONTAINING PROTEIN"/>
    <property type="match status" value="1"/>
</dbReference>
<dbReference type="AlphaFoldDB" id="A0A146M461"/>
<feature type="domain" description="Tyr recombinase" evidence="3">
    <location>
        <begin position="94"/>
        <end position="303"/>
    </location>
</feature>
<name>A0A146M461_LYGHE</name>
<dbReference type="Pfam" id="PF00589">
    <property type="entry name" value="Phage_integrase"/>
    <property type="match status" value="1"/>
</dbReference>
<gene>
    <name evidence="4" type="primary">xerD</name>
    <name evidence="4" type="ORF">g.77180</name>
</gene>
<dbReference type="InterPro" id="IPR013762">
    <property type="entry name" value="Integrase-like_cat_sf"/>
</dbReference>
<dbReference type="CDD" id="cd00397">
    <property type="entry name" value="DNA_BRE_C"/>
    <property type="match status" value="1"/>
</dbReference>
<dbReference type="SUPFAM" id="SSF56349">
    <property type="entry name" value="DNA breaking-rejoining enzymes"/>
    <property type="match status" value="1"/>
</dbReference>
<accession>A0A146M461</accession>
<protein>
    <submittedName>
        <fullName evidence="4">Integrase/recombinase xerD</fullName>
    </submittedName>
</protein>
<dbReference type="PROSITE" id="PS51898">
    <property type="entry name" value="TYR_RECOMBINASE"/>
    <property type="match status" value="1"/>
</dbReference>
<evidence type="ECO:0000259" key="3">
    <source>
        <dbReference type="PROSITE" id="PS51898"/>
    </source>
</evidence>
<dbReference type="InterPro" id="IPR002104">
    <property type="entry name" value="Integrase_catalytic"/>
</dbReference>
<dbReference type="EMBL" id="GDHC01004817">
    <property type="protein sequence ID" value="JAQ13812.1"/>
    <property type="molecule type" value="Transcribed_RNA"/>
</dbReference>
<dbReference type="InterPro" id="IPR011010">
    <property type="entry name" value="DNA_brk_join_enz"/>
</dbReference>
<dbReference type="Gene3D" id="1.10.443.10">
    <property type="entry name" value="Intergrase catalytic core"/>
    <property type="match status" value="1"/>
</dbReference>
<dbReference type="GO" id="GO:0015074">
    <property type="term" value="P:DNA integration"/>
    <property type="evidence" value="ECO:0007669"/>
    <property type="project" value="InterPro"/>
</dbReference>